<accession>A0A5D0MHL4</accession>
<keyword evidence="3" id="KW-0547">Nucleotide-binding</keyword>
<keyword evidence="3" id="KW-0067">ATP-binding</keyword>
<feature type="domain" description="DUF4143" evidence="2">
    <location>
        <begin position="222"/>
        <end position="372"/>
    </location>
</feature>
<feature type="domain" description="AAA" evidence="1">
    <location>
        <begin position="34"/>
        <end position="166"/>
    </location>
</feature>
<dbReference type="PANTHER" id="PTHR33295:SF8">
    <property type="entry name" value="AAA+ ATPASE DOMAIN-CONTAINING PROTEIN"/>
    <property type="match status" value="1"/>
</dbReference>
<sequence>MKKEVLKRILRDFHLQESYSVLQRDIDIPIEFGKIVTLVGVRRCGKTSILYDIINKISSTAGKAKVIFINFEDERLDFSAEDLELILSAYSELYPDNKLSDCFFFFDEIQNVSGWEKFVRRVYDTVSKNIFITGSNSKLLSSEIATSLRGRTLTFEVFPLSFKEFLKFKNIDVDLHSSRQLAYIKNAMGEYLKYGGFPEAVRIDKKYIYKLIQEYFDVVLYKDLVERYGIANTSALKFFLKRILASTTKQISIHKIYNELKSSGFKIGKNSLYQYMDYARSVYLGDILQRYDRSIVNREMGEKKFYSIDVGLNNALEYRFSDDIGKALENIIFWELRRRFDGEIFYFRSNDSECDFVIMDRGRVADAIQVCYDLNDYYTRRREIEGLLDICKKSNLKSGSIITYDTEEEIYVDNIYIKIVPFYKYALR</sequence>
<dbReference type="AlphaFoldDB" id="A0A5D0MHL4"/>
<dbReference type="InterPro" id="IPR041682">
    <property type="entry name" value="AAA_14"/>
</dbReference>
<dbReference type="EMBL" id="VSIV01000186">
    <property type="protein sequence ID" value="TYB33157.1"/>
    <property type="molecule type" value="Genomic_DNA"/>
</dbReference>
<evidence type="ECO:0000313" key="3">
    <source>
        <dbReference type="EMBL" id="TYB33157.1"/>
    </source>
</evidence>
<dbReference type="GO" id="GO:0005524">
    <property type="term" value="F:ATP binding"/>
    <property type="evidence" value="ECO:0007669"/>
    <property type="project" value="UniProtKB-KW"/>
</dbReference>
<comment type="caution">
    <text evidence="3">The sequence shown here is derived from an EMBL/GenBank/DDBJ whole genome shotgun (WGS) entry which is preliminary data.</text>
</comment>
<dbReference type="Gene3D" id="3.40.50.300">
    <property type="entry name" value="P-loop containing nucleotide triphosphate hydrolases"/>
    <property type="match status" value="1"/>
</dbReference>
<dbReference type="InterPro" id="IPR027417">
    <property type="entry name" value="P-loop_NTPase"/>
</dbReference>
<protein>
    <submittedName>
        <fullName evidence="3">ATP-binding protein</fullName>
    </submittedName>
</protein>
<gene>
    <name evidence="3" type="ORF">FXF49_07800</name>
</gene>
<evidence type="ECO:0000313" key="4">
    <source>
        <dbReference type="Proteomes" id="UP000323337"/>
    </source>
</evidence>
<dbReference type="Proteomes" id="UP000323337">
    <property type="component" value="Unassembled WGS sequence"/>
</dbReference>
<organism evidence="3 4">
    <name type="scientific">Flexistipes sinusarabici</name>
    <dbReference type="NCBI Taxonomy" id="2352"/>
    <lineage>
        <taxon>Bacteria</taxon>
        <taxon>Pseudomonadati</taxon>
        <taxon>Deferribacterota</taxon>
        <taxon>Deferribacteres</taxon>
        <taxon>Deferribacterales</taxon>
        <taxon>Flexistipitaceae</taxon>
        <taxon>Flexistipes</taxon>
    </lineage>
</organism>
<dbReference type="PANTHER" id="PTHR33295">
    <property type="entry name" value="ATPASE"/>
    <property type="match status" value="1"/>
</dbReference>
<evidence type="ECO:0000259" key="2">
    <source>
        <dbReference type="Pfam" id="PF13635"/>
    </source>
</evidence>
<name>A0A5D0MHL4_FLESI</name>
<dbReference type="Pfam" id="PF13173">
    <property type="entry name" value="AAA_14"/>
    <property type="match status" value="1"/>
</dbReference>
<dbReference type="InterPro" id="IPR025420">
    <property type="entry name" value="DUF4143"/>
</dbReference>
<proteinExistence type="predicted"/>
<dbReference type="Pfam" id="PF13635">
    <property type="entry name" value="DUF4143"/>
    <property type="match status" value="1"/>
</dbReference>
<evidence type="ECO:0000259" key="1">
    <source>
        <dbReference type="Pfam" id="PF13173"/>
    </source>
</evidence>
<dbReference type="SUPFAM" id="SSF52540">
    <property type="entry name" value="P-loop containing nucleoside triphosphate hydrolases"/>
    <property type="match status" value="1"/>
</dbReference>
<reference evidence="3 4" key="1">
    <citation type="submission" date="2019-08" db="EMBL/GenBank/DDBJ databases">
        <title>Genomic characterization of a novel candidate phylum (ARYD3) from a high temperature, high salinity tertiary oil reservoir in north central Oklahoma, USA.</title>
        <authorList>
            <person name="Youssef N.H."/>
            <person name="Yadav A."/>
            <person name="Elshahed M.S."/>
        </authorList>
    </citation>
    <scope>NUCLEOTIDE SEQUENCE [LARGE SCALE GENOMIC DNA]</scope>
    <source>
        <strain evidence="3">ARYD1</strain>
    </source>
</reference>